<gene>
    <name evidence="4" type="ORF">OCBIM_22036008mg</name>
</gene>
<dbReference type="Pfam" id="PF17900">
    <property type="entry name" value="Peptidase_M1_N"/>
    <property type="match status" value="1"/>
</dbReference>
<evidence type="ECO:0000256" key="1">
    <source>
        <dbReference type="SAM" id="MobiDB-lite"/>
    </source>
</evidence>
<dbReference type="Gene3D" id="2.60.40.1730">
    <property type="entry name" value="tricorn interacting facor f3 domain"/>
    <property type="match status" value="1"/>
</dbReference>
<name>A0A0L8GBU5_OCTBM</name>
<dbReference type="InterPro" id="IPR045357">
    <property type="entry name" value="Aminopeptidase_N-like_N"/>
</dbReference>
<evidence type="ECO:0000313" key="4">
    <source>
        <dbReference type="EMBL" id="KOF74517.1"/>
    </source>
</evidence>
<dbReference type="PANTHER" id="PTHR11533:SF294">
    <property type="entry name" value="THYROTROPIN-RELEASING HORMONE-DEGRADING ECTOENZYME"/>
    <property type="match status" value="1"/>
</dbReference>
<dbReference type="GO" id="GO:0005615">
    <property type="term" value="C:extracellular space"/>
    <property type="evidence" value="ECO:0007669"/>
    <property type="project" value="TreeGrafter"/>
</dbReference>
<dbReference type="InterPro" id="IPR050344">
    <property type="entry name" value="Peptidase_M1_aminopeptidases"/>
</dbReference>
<dbReference type="GO" id="GO:0006508">
    <property type="term" value="P:proteolysis"/>
    <property type="evidence" value="ECO:0007669"/>
    <property type="project" value="TreeGrafter"/>
</dbReference>
<dbReference type="GO" id="GO:0043171">
    <property type="term" value="P:peptide catabolic process"/>
    <property type="evidence" value="ECO:0007669"/>
    <property type="project" value="TreeGrafter"/>
</dbReference>
<reference evidence="4" key="1">
    <citation type="submission" date="2015-07" db="EMBL/GenBank/DDBJ databases">
        <title>MeaNS - Measles Nucleotide Surveillance Program.</title>
        <authorList>
            <person name="Tran T."/>
            <person name="Druce J."/>
        </authorList>
    </citation>
    <scope>NUCLEOTIDE SEQUENCE</scope>
    <source>
        <strain evidence="4">UCB-OBI-ISO-001</strain>
        <tissue evidence="4">Gonad</tissue>
    </source>
</reference>
<dbReference type="GO" id="GO:0042277">
    <property type="term" value="F:peptide binding"/>
    <property type="evidence" value="ECO:0007669"/>
    <property type="project" value="TreeGrafter"/>
</dbReference>
<dbReference type="PANTHER" id="PTHR11533">
    <property type="entry name" value="PROTEASE M1 ZINC METALLOPROTEASE"/>
    <property type="match status" value="1"/>
</dbReference>
<dbReference type="GO" id="GO:0005737">
    <property type="term" value="C:cytoplasm"/>
    <property type="evidence" value="ECO:0007669"/>
    <property type="project" value="TreeGrafter"/>
</dbReference>
<dbReference type="GO" id="GO:0016020">
    <property type="term" value="C:membrane"/>
    <property type="evidence" value="ECO:0007669"/>
    <property type="project" value="TreeGrafter"/>
</dbReference>
<dbReference type="EMBL" id="KQ422632">
    <property type="protein sequence ID" value="KOF74517.1"/>
    <property type="molecule type" value="Genomic_DNA"/>
</dbReference>
<feature type="compositionally biased region" description="Basic and acidic residues" evidence="1">
    <location>
        <begin position="116"/>
        <end position="127"/>
    </location>
</feature>
<feature type="region of interest" description="Disordered" evidence="1">
    <location>
        <begin position="94"/>
        <end position="131"/>
    </location>
</feature>
<feature type="region of interest" description="Disordered" evidence="1">
    <location>
        <begin position="1"/>
        <end position="23"/>
    </location>
</feature>
<dbReference type="InterPro" id="IPR042097">
    <property type="entry name" value="Aminopeptidase_N-like_N_sf"/>
</dbReference>
<evidence type="ECO:0000256" key="2">
    <source>
        <dbReference type="SAM" id="Phobius"/>
    </source>
</evidence>
<dbReference type="GO" id="GO:0008270">
    <property type="term" value="F:zinc ion binding"/>
    <property type="evidence" value="ECO:0007669"/>
    <property type="project" value="TreeGrafter"/>
</dbReference>
<feature type="transmembrane region" description="Helical" evidence="2">
    <location>
        <begin position="63"/>
        <end position="83"/>
    </location>
</feature>
<dbReference type="OrthoDB" id="510539at2759"/>
<organism evidence="4">
    <name type="scientific">Octopus bimaculoides</name>
    <name type="common">California two-spotted octopus</name>
    <dbReference type="NCBI Taxonomy" id="37653"/>
    <lineage>
        <taxon>Eukaryota</taxon>
        <taxon>Metazoa</taxon>
        <taxon>Spiralia</taxon>
        <taxon>Lophotrochozoa</taxon>
        <taxon>Mollusca</taxon>
        <taxon>Cephalopoda</taxon>
        <taxon>Coleoidea</taxon>
        <taxon>Octopodiformes</taxon>
        <taxon>Octopoda</taxon>
        <taxon>Incirrata</taxon>
        <taxon>Octopodidae</taxon>
        <taxon>Octopus</taxon>
    </lineage>
</organism>
<feature type="domain" description="Aminopeptidase N-like N-terminal" evidence="3">
    <location>
        <begin position="145"/>
        <end position="261"/>
    </location>
</feature>
<keyword evidence="2" id="KW-0472">Membrane</keyword>
<evidence type="ECO:0000259" key="3">
    <source>
        <dbReference type="Pfam" id="PF17900"/>
    </source>
</evidence>
<dbReference type="SUPFAM" id="SSF63737">
    <property type="entry name" value="Leukotriene A4 hydrolase N-terminal domain"/>
    <property type="match status" value="1"/>
</dbReference>
<dbReference type="AlphaFoldDB" id="A0A0L8GBU5"/>
<keyword evidence="2" id="KW-0812">Transmembrane</keyword>
<sequence>MKENMDMTAGGELNGIQPSQTGNVTNPPNDGLVKTHNTMVSIQPERGNQAGAGCYVTRLQVGLFLFLILLTTIFIALIAAFVGRNTRCDCQNSQQNASINRDNKNSQENTIAGKFGENESGKNESGHKGGNKLWNRLRLPRSLIPSHYSLELKVDMDAFIFTGKVNITIHVDQPTHYVIFHTKELDVDKKAVSVHLNGNISDTVPIGKQFYVKDNKYQVLDLNQNLKEGKDYVISIGNFWGKIAPDLKGLYKGSYVTKSGEIR</sequence>
<keyword evidence="2" id="KW-1133">Transmembrane helix</keyword>
<dbReference type="GO" id="GO:0070006">
    <property type="term" value="F:metalloaminopeptidase activity"/>
    <property type="evidence" value="ECO:0007669"/>
    <property type="project" value="TreeGrafter"/>
</dbReference>
<proteinExistence type="predicted"/>
<feature type="compositionally biased region" description="Polar residues" evidence="1">
    <location>
        <begin position="94"/>
        <end position="110"/>
    </location>
</feature>
<protein>
    <recommendedName>
        <fullName evidence="3">Aminopeptidase N-like N-terminal domain-containing protein</fullName>
    </recommendedName>
</protein>
<accession>A0A0L8GBU5</accession>